<sequence length="64" mass="7139">MIWWERAHYLDSGRVAASKSSMRQRGRTGGLGIVRCARGKGISRAVLSFSRVVLCVSWVSWAND</sequence>
<accession>A0A0A9CIK8</accession>
<proteinExistence type="predicted"/>
<organism evidence="1">
    <name type="scientific">Arundo donax</name>
    <name type="common">Giant reed</name>
    <name type="synonym">Donax arundinaceus</name>
    <dbReference type="NCBI Taxonomy" id="35708"/>
    <lineage>
        <taxon>Eukaryota</taxon>
        <taxon>Viridiplantae</taxon>
        <taxon>Streptophyta</taxon>
        <taxon>Embryophyta</taxon>
        <taxon>Tracheophyta</taxon>
        <taxon>Spermatophyta</taxon>
        <taxon>Magnoliopsida</taxon>
        <taxon>Liliopsida</taxon>
        <taxon>Poales</taxon>
        <taxon>Poaceae</taxon>
        <taxon>PACMAD clade</taxon>
        <taxon>Arundinoideae</taxon>
        <taxon>Arundineae</taxon>
        <taxon>Arundo</taxon>
    </lineage>
</organism>
<reference evidence="1" key="2">
    <citation type="journal article" date="2015" name="Data Brief">
        <title>Shoot transcriptome of the giant reed, Arundo donax.</title>
        <authorList>
            <person name="Barrero R.A."/>
            <person name="Guerrero F.D."/>
            <person name="Moolhuijzen P."/>
            <person name="Goolsby J.A."/>
            <person name="Tidwell J."/>
            <person name="Bellgard S.E."/>
            <person name="Bellgard M.I."/>
        </authorList>
    </citation>
    <scope>NUCLEOTIDE SEQUENCE</scope>
    <source>
        <tissue evidence="1">Shoot tissue taken approximately 20 cm above the soil surface</tissue>
    </source>
</reference>
<dbReference type="EMBL" id="GBRH01223597">
    <property type="protein sequence ID" value="JAD74298.1"/>
    <property type="molecule type" value="Transcribed_RNA"/>
</dbReference>
<dbReference type="AlphaFoldDB" id="A0A0A9CIK8"/>
<reference evidence="1" key="1">
    <citation type="submission" date="2014-09" db="EMBL/GenBank/DDBJ databases">
        <authorList>
            <person name="Magalhaes I.L.F."/>
            <person name="Oliveira U."/>
            <person name="Santos F.R."/>
            <person name="Vidigal T.H.D.A."/>
            <person name="Brescovit A.D."/>
            <person name="Santos A.J."/>
        </authorList>
    </citation>
    <scope>NUCLEOTIDE SEQUENCE</scope>
    <source>
        <tissue evidence="1">Shoot tissue taken approximately 20 cm above the soil surface</tissue>
    </source>
</reference>
<protein>
    <submittedName>
        <fullName evidence="1">Uncharacterized protein</fullName>
    </submittedName>
</protein>
<evidence type="ECO:0000313" key="1">
    <source>
        <dbReference type="EMBL" id="JAD74298.1"/>
    </source>
</evidence>
<name>A0A0A9CIK8_ARUDO</name>